<name>A0A7R9KMA8_9ACAR</name>
<sequence>MSVLLKDIEFMATQKLDQPLRDNLNRGVMNDVTLGVNREAFSRLRIRPRYMVDVSHRDLTVQVLGHTIRAPICVSPFGISRDYCPNAELETAK</sequence>
<evidence type="ECO:0000256" key="2">
    <source>
        <dbReference type="ARBA" id="ARBA00023002"/>
    </source>
</evidence>
<dbReference type="EMBL" id="OC857653">
    <property type="protein sequence ID" value="CAD7625463.1"/>
    <property type="molecule type" value="Genomic_DNA"/>
</dbReference>
<proteinExistence type="predicted"/>
<feature type="domain" description="FMN hydroxy acid dehydrogenase" evidence="3">
    <location>
        <begin position="1"/>
        <end position="93"/>
    </location>
</feature>
<protein>
    <recommendedName>
        <fullName evidence="3">FMN hydroxy acid dehydrogenase domain-containing protein</fullName>
    </recommendedName>
</protein>
<organism evidence="4">
    <name type="scientific">Medioppia subpectinata</name>
    <dbReference type="NCBI Taxonomy" id="1979941"/>
    <lineage>
        <taxon>Eukaryota</taxon>
        <taxon>Metazoa</taxon>
        <taxon>Ecdysozoa</taxon>
        <taxon>Arthropoda</taxon>
        <taxon>Chelicerata</taxon>
        <taxon>Arachnida</taxon>
        <taxon>Acari</taxon>
        <taxon>Acariformes</taxon>
        <taxon>Sarcoptiformes</taxon>
        <taxon>Oribatida</taxon>
        <taxon>Brachypylina</taxon>
        <taxon>Oppioidea</taxon>
        <taxon>Oppiidae</taxon>
        <taxon>Medioppia</taxon>
    </lineage>
</organism>
<dbReference type="EMBL" id="CAJPIZ010003078">
    <property type="protein sequence ID" value="CAG2105893.1"/>
    <property type="molecule type" value="Genomic_DNA"/>
</dbReference>
<evidence type="ECO:0000313" key="5">
    <source>
        <dbReference type="Proteomes" id="UP000759131"/>
    </source>
</evidence>
<feature type="non-terminal residue" evidence="4">
    <location>
        <position position="93"/>
    </location>
</feature>
<dbReference type="Gene3D" id="3.20.20.70">
    <property type="entry name" value="Aldolase class I"/>
    <property type="match status" value="1"/>
</dbReference>
<dbReference type="SUPFAM" id="SSF51395">
    <property type="entry name" value="FMN-linked oxidoreductases"/>
    <property type="match status" value="1"/>
</dbReference>
<gene>
    <name evidence="4" type="ORF">OSB1V03_LOCUS5897</name>
</gene>
<dbReference type="PANTHER" id="PTHR10578:SF149">
    <property type="entry name" value="2-HYDROXYACID OXIDASE 2"/>
    <property type="match status" value="1"/>
</dbReference>
<keyword evidence="2" id="KW-0560">Oxidoreductase</keyword>
<comment type="cofactor">
    <cofactor evidence="1">
        <name>FMN</name>
        <dbReference type="ChEBI" id="CHEBI:58210"/>
    </cofactor>
</comment>
<dbReference type="PROSITE" id="PS51349">
    <property type="entry name" value="FMN_HYDROXY_ACID_DH_2"/>
    <property type="match status" value="1"/>
</dbReference>
<evidence type="ECO:0000259" key="3">
    <source>
        <dbReference type="PROSITE" id="PS51349"/>
    </source>
</evidence>
<accession>A0A7R9KMA8</accession>
<dbReference type="InterPro" id="IPR000262">
    <property type="entry name" value="FMN-dep_DH"/>
</dbReference>
<reference evidence="4" key="1">
    <citation type="submission" date="2020-11" db="EMBL/GenBank/DDBJ databases">
        <authorList>
            <person name="Tran Van P."/>
        </authorList>
    </citation>
    <scope>NUCLEOTIDE SEQUENCE</scope>
</reference>
<dbReference type="Proteomes" id="UP000759131">
    <property type="component" value="Unassembled WGS sequence"/>
</dbReference>
<dbReference type="AlphaFoldDB" id="A0A7R9KMA8"/>
<evidence type="ECO:0000313" key="4">
    <source>
        <dbReference type="EMBL" id="CAD7625463.1"/>
    </source>
</evidence>
<evidence type="ECO:0000256" key="1">
    <source>
        <dbReference type="ARBA" id="ARBA00001917"/>
    </source>
</evidence>
<dbReference type="InterPro" id="IPR037396">
    <property type="entry name" value="FMN_HAD"/>
</dbReference>
<keyword evidence="5" id="KW-1185">Reference proteome</keyword>
<dbReference type="PANTHER" id="PTHR10578">
    <property type="entry name" value="S -2-HYDROXY-ACID OXIDASE-RELATED"/>
    <property type="match status" value="1"/>
</dbReference>
<dbReference type="Pfam" id="PF01070">
    <property type="entry name" value="FMN_dh"/>
    <property type="match status" value="1"/>
</dbReference>
<dbReference type="GO" id="GO:0016491">
    <property type="term" value="F:oxidoreductase activity"/>
    <property type="evidence" value="ECO:0007669"/>
    <property type="project" value="UniProtKB-KW"/>
</dbReference>
<dbReference type="InterPro" id="IPR013785">
    <property type="entry name" value="Aldolase_TIM"/>
</dbReference>
<dbReference type="OrthoDB" id="25826at2759"/>